<evidence type="ECO:0000313" key="1">
    <source>
        <dbReference type="EMBL" id="KAB5314305.1"/>
    </source>
</evidence>
<dbReference type="Proteomes" id="UP000284161">
    <property type="component" value="Unassembled WGS sequence"/>
</dbReference>
<reference evidence="2" key="2">
    <citation type="submission" date="2016-01" db="EMBL/GenBank/DDBJ databases">
        <authorList>
            <person name="McClelland M."/>
            <person name="Jain A."/>
            <person name="Saraogi P."/>
            <person name="Mendelson R."/>
            <person name="Westerman R."/>
            <person name="SanMiguel P."/>
            <person name="Csonka L."/>
        </authorList>
    </citation>
    <scope>NUCLEOTIDE SEQUENCE</scope>
    <source>
        <strain evidence="2">CL09T03C01</strain>
    </source>
</reference>
<dbReference type="RefSeq" id="WP_060384939.1">
    <property type="nucleotide sequence ID" value="NZ_CP081913.1"/>
</dbReference>
<dbReference type="Proteomes" id="UP000056419">
    <property type="component" value="Unassembled WGS sequence"/>
</dbReference>
<dbReference type="AlphaFoldDB" id="A0A125MGL0"/>
<evidence type="ECO:0000313" key="5">
    <source>
        <dbReference type="Proteomes" id="UP000284161"/>
    </source>
</evidence>
<dbReference type="EMBL" id="WCLE01000015">
    <property type="protein sequence ID" value="KAB5314305.1"/>
    <property type="molecule type" value="Genomic_DNA"/>
</dbReference>
<evidence type="ECO:0000313" key="3">
    <source>
        <dbReference type="EMBL" id="RGR26790.1"/>
    </source>
</evidence>
<proteinExistence type="predicted"/>
<reference evidence="2 4" key="1">
    <citation type="journal article" date="2016" name="BMC Genomics">
        <title>Type VI secretion systems of human gut Bacteroidales segregate into three genetic architectures, two of which are contained on mobile genetic elements.</title>
        <authorList>
            <person name="Coyne M.J."/>
            <person name="Roelofs K.G."/>
            <person name="Comstock L.E."/>
        </authorList>
    </citation>
    <scope>NUCLEOTIDE SEQUENCE [LARGE SCALE GENOMIC DNA]</scope>
    <source>
        <strain evidence="2 4">CL09T03C01</strain>
    </source>
</reference>
<sequence>MNRKVFTCFIVISLFLNKAASYGQEIQVSRDTVKVSVQEGNTSPHNERSITLKPLDIRKAVDLSSGSCPSRITFDVQNPYNPTFPTDKSPLHEGEYSTSGIIKSYPSGYFYGMGRQENFIGLGTMNYAGIGYVYSPDCWSFNLQAYTVKWSVPRRESQLLGLSGLLTYPVNEKIRLNTFASYSFILSFPFSSSNYGGFVSYDIIPNWGMDFGVRSHTDFPLHKTKTLPIVAPYFQYKGNKLGIDIGGGLFNLLFK</sequence>
<reference evidence="1 6" key="4">
    <citation type="journal article" date="2019" name="Nat. Med.">
        <title>A library of human gut bacterial isolates paired with longitudinal multiomics data enables mechanistic microbiome research.</title>
        <authorList>
            <person name="Poyet M."/>
            <person name="Groussin M."/>
            <person name="Gibbons S.M."/>
            <person name="Avila-Pacheco J."/>
            <person name="Jiang X."/>
            <person name="Kearney S.M."/>
            <person name="Perrotta A.R."/>
            <person name="Berdy B."/>
            <person name="Zhao S."/>
            <person name="Lieberman T.D."/>
            <person name="Swanson P.K."/>
            <person name="Smith M."/>
            <person name="Roesemann S."/>
            <person name="Alexander J.E."/>
            <person name="Rich S.A."/>
            <person name="Livny J."/>
            <person name="Vlamakis H."/>
            <person name="Clish C."/>
            <person name="Bullock K."/>
            <person name="Deik A."/>
            <person name="Scott J."/>
            <person name="Pierce K.A."/>
            <person name="Xavier R.J."/>
            <person name="Alm E.J."/>
        </authorList>
    </citation>
    <scope>NUCLEOTIDE SEQUENCE [LARGE SCALE GENOMIC DNA]</scope>
    <source>
        <strain evidence="1 6">BIOML-A6</strain>
    </source>
</reference>
<reference evidence="3 5" key="3">
    <citation type="submission" date="2018-08" db="EMBL/GenBank/DDBJ databases">
        <title>A genome reference for cultivated species of the human gut microbiota.</title>
        <authorList>
            <person name="Zou Y."/>
            <person name="Xue W."/>
            <person name="Luo G."/>
        </authorList>
    </citation>
    <scope>NUCLEOTIDE SEQUENCE [LARGE SCALE GENOMIC DNA]</scope>
    <source>
        <strain evidence="3 5">AF25-6</strain>
    </source>
</reference>
<dbReference type="Proteomes" id="UP000467334">
    <property type="component" value="Unassembled WGS sequence"/>
</dbReference>
<name>A0A125MGL0_BACSE</name>
<comment type="caution">
    <text evidence="2">The sequence shown here is derived from an EMBL/GenBank/DDBJ whole genome shotgun (WGS) entry which is preliminary data.</text>
</comment>
<accession>A0A125MGL0</accession>
<evidence type="ECO:0000313" key="2">
    <source>
        <dbReference type="EMBL" id="KWR57537.1"/>
    </source>
</evidence>
<organism evidence="2 4">
    <name type="scientific">Bacteroides stercoris</name>
    <dbReference type="NCBI Taxonomy" id="46506"/>
    <lineage>
        <taxon>Bacteria</taxon>
        <taxon>Pseudomonadati</taxon>
        <taxon>Bacteroidota</taxon>
        <taxon>Bacteroidia</taxon>
        <taxon>Bacteroidales</taxon>
        <taxon>Bacteroidaceae</taxon>
        <taxon>Bacteroides</taxon>
    </lineage>
</organism>
<keyword evidence="4" id="KW-1185">Reference proteome</keyword>
<protein>
    <submittedName>
        <fullName evidence="2">Uncharacterized protein</fullName>
    </submittedName>
</protein>
<dbReference type="PATRIC" id="fig|46506.5.peg.79"/>
<dbReference type="EMBL" id="LRGC01000001">
    <property type="protein sequence ID" value="KWR57537.1"/>
    <property type="molecule type" value="Genomic_DNA"/>
</dbReference>
<dbReference type="EMBL" id="QRUB01000015">
    <property type="protein sequence ID" value="RGR26790.1"/>
    <property type="molecule type" value="Genomic_DNA"/>
</dbReference>
<evidence type="ECO:0000313" key="4">
    <source>
        <dbReference type="Proteomes" id="UP000056419"/>
    </source>
</evidence>
<dbReference type="STRING" id="46506.AA415_00071"/>
<evidence type="ECO:0000313" key="6">
    <source>
        <dbReference type="Proteomes" id="UP000467334"/>
    </source>
</evidence>
<gene>
    <name evidence="2" type="ORF">AA415_00071</name>
    <name evidence="3" type="ORF">DWY58_13310</name>
    <name evidence="1" type="ORF">F9958_08700</name>
</gene>